<gene>
    <name evidence="2" type="ORF">SAMN05444377_10544</name>
</gene>
<feature type="transmembrane region" description="Helical" evidence="1">
    <location>
        <begin position="20"/>
        <end position="39"/>
    </location>
</feature>
<keyword evidence="3" id="KW-1185">Reference proteome</keyword>
<dbReference type="Proteomes" id="UP000184147">
    <property type="component" value="Unassembled WGS sequence"/>
</dbReference>
<keyword evidence="1" id="KW-0812">Transmembrane</keyword>
<protein>
    <submittedName>
        <fullName evidence="2">Uncharacterized protein</fullName>
    </submittedName>
</protein>
<dbReference type="RefSeq" id="WP_073362526.1">
    <property type="nucleotide sequence ID" value="NZ_FQVQ01000005.1"/>
</dbReference>
<sequence>MRAYTLLSFYQQITATDWGAVLLPVCAGLAVLYMVYAFFFRTKTTPEAIVDRPELQVALSNFLSAYFADEWDTVESQIEIDHFKHTFLEQPDACRLVLRKLLAPASPYRNKANQSKLTALVKEWNLDAFVVKELSSGNEAVILETLEYAKAIPSLQLKDTVTQLAFYGAPSIRISALATLIELCNYQPDTLRIYPHAFSEEEMQNVVALYREQTQWIAAQLPMWLEATEPQFLWFCLALAKEYQLPVEMRTLQQLAFHTHKSLGAIAIHLLDGYLQPEPAGALQQYRKKVVLEQPLPEAPTANENSLQQAIN</sequence>
<evidence type="ECO:0000313" key="3">
    <source>
        <dbReference type="Proteomes" id="UP000184147"/>
    </source>
</evidence>
<proteinExistence type="predicted"/>
<dbReference type="EMBL" id="FQVQ01000005">
    <property type="protein sequence ID" value="SHF22097.1"/>
    <property type="molecule type" value="Genomic_DNA"/>
</dbReference>
<dbReference type="AlphaFoldDB" id="A0A1M4ZW77"/>
<organism evidence="2 3">
    <name type="scientific">Flavobacterium fontis</name>
    <dbReference type="NCBI Taxonomy" id="1124188"/>
    <lineage>
        <taxon>Bacteria</taxon>
        <taxon>Pseudomonadati</taxon>
        <taxon>Bacteroidota</taxon>
        <taxon>Flavobacteriia</taxon>
        <taxon>Flavobacteriales</taxon>
        <taxon>Flavobacteriaceae</taxon>
        <taxon>Flavobacterium</taxon>
    </lineage>
</organism>
<keyword evidence="1" id="KW-0472">Membrane</keyword>
<keyword evidence="1" id="KW-1133">Transmembrane helix</keyword>
<evidence type="ECO:0000313" key="2">
    <source>
        <dbReference type="EMBL" id="SHF22097.1"/>
    </source>
</evidence>
<evidence type="ECO:0000256" key="1">
    <source>
        <dbReference type="SAM" id="Phobius"/>
    </source>
</evidence>
<accession>A0A1M4ZW77</accession>
<reference evidence="2 3" key="1">
    <citation type="submission" date="2016-11" db="EMBL/GenBank/DDBJ databases">
        <authorList>
            <person name="Jaros S."/>
            <person name="Januszkiewicz K."/>
            <person name="Wedrychowicz H."/>
        </authorList>
    </citation>
    <scope>NUCLEOTIDE SEQUENCE [LARGE SCALE GENOMIC DNA]</scope>
    <source>
        <strain evidence="2 3">DSM 25660</strain>
    </source>
</reference>
<dbReference type="STRING" id="1124188.SAMN05444377_10544"/>
<name>A0A1M4ZW77_9FLAO</name>
<dbReference type="OrthoDB" id="9835211at2"/>